<keyword evidence="16" id="KW-1185">Reference proteome</keyword>
<keyword evidence="9 10" id="KW-0998">Cell outer membrane</keyword>
<proteinExistence type="inferred from homology"/>
<dbReference type="InterPro" id="IPR036942">
    <property type="entry name" value="Beta-barrel_TonB_sf"/>
</dbReference>
<comment type="similarity">
    <text evidence="10 11">Belongs to the TonB-dependent receptor family.</text>
</comment>
<gene>
    <name evidence="15" type="ORF">ACFOEK_10895</name>
</gene>
<dbReference type="Pfam" id="PF00593">
    <property type="entry name" value="TonB_dep_Rec_b-barrel"/>
    <property type="match status" value="1"/>
</dbReference>
<feature type="chain" id="PRO_5047538733" evidence="12">
    <location>
        <begin position="28"/>
        <end position="614"/>
    </location>
</feature>
<evidence type="ECO:0000256" key="6">
    <source>
        <dbReference type="ARBA" id="ARBA00023065"/>
    </source>
</evidence>
<comment type="subcellular location">
    <subcellularLocation>
        <location evidence="1 10">Cell outer membrane</location>
        <topology evidence="1 10">Multi-pass membrane protein</topology>
    </subcellularLocation>
</comment>
<evidence type="ECO:0000256" key="4">
    <source>
        <dbReference type="ARBA" id="ARBA00022692"/>
    </source>
</evidence>
<dbReference type="CDD" id="cd01347">
    <property type="entry name" value="ligand_gated_channel"/>
    <property type="match status" value="1"/>
</dbReference>
<dbReference type="InterPro" id="IPR037066">
    <property type="entry name" value="Plug_dom_sf"/>
</dbReference>
<evidence type="ECO:0000313" key="16">
    <source>
        <dbReference type="Proteomes" id="UP001595476"/>
    </source>
</evidence>
<evidence type="ECO:0000256" key="3">
    <source>
        <dbReference type="ARBA" id="ARBA00022452"/>
    </source>
</evidence>
<dbReference type="EMBL" id="JBHRSZ010000004">
    <property type="protein sequence ID" value="MFC3151534.1"/>
    <property type="molecule type" value="Genomic_DNA"/>
</dbReference>
<dbReference type="PANTHER" id="PTHR30069:SF53">
    <property type="entry name" value="COLICIN I RECEPTOR-RELATED"/>
    <property type="match status" value="1"/>
</dbReference>
<sequence length="614" mass="68738">MLLKSKFSPSHISLFAASLLCGSYAQAELPTTTETTVITANRTAMSVDETLASVTVITREDLERSQVRSTQELLRRYANVTIKNTGGRGKQTSMFLRGTESTHTLFLIDGVKVGSATSGLTAFQNIPVDQIDRVEIVKGPRSSLYGSEAAGGVVQIFTRKEHQQGFTPFVRVGAGSDDTKEMAVGFGARNDYASLNATYSYEETDGIDTYKGYESDDDGFENSSLSVNSAMNFSKDTVLTFTYLQSHGQNEFDDTFSFYPNQESKDTLRTIGVGLNSQITSAWSTDVQLGRSWDKSHTYANYVKTSTYETRRDSLSWLNHVALSDVSMLTLGYDYQEDHSVTTDNFIQNERYNHGVFTQLQTEIEGHDLEASLRYDDNEQFGSERTGNLAWGYSFDNATRVRASYGTAFVAPSFNFLYHPGYGFCCSGNPDLKPEQTDTFEMGVDGSIESVEWSATWFRTRVEDLIISEAPVYVPENVSKARIQGFEFGFNTYFFDWAIRSELTLISAKSRSGDTSGKRLINRPKQTLSVMMDRDFNRFSLGATVIAESESYVDQQNTVALPGYATLDLRAGYLITDELKLQAKVENILEQEYELRRGYNQPELTYLVSVTYQP</sequence>
<comment type="caution">
    <text evidence="15">The sequence shown here is derived from an EMBL/GenBank/DDBJ whole genome shotgun (WGS) entry which is preliminary data.</text>
</comment>
<evidence type="ECO:0000256" key="5">
    <source>
        <dbReference type="ARBA" id="ARBA00022729"/>
    </source>
</evidence>
<dbReference type="Proteomes" id="UP001595476">
    <property type="component" value="Unassembled WGS sequence"/>
</dbReference>
<dbReference type="InterPro" id="IPR012910">
    <property type="entry name" value="Plug_dom"/>
</dbReference>
<dbReference type="RefSeq" id="WP_386720475.1">
    <property type="nucleotide sequence ID" value="NZ_JBHRSZ010000004.1"/>
</dbReference>
<accession>A0ABV7HC87</accession>
<evidence type="ECO:0000256" key="9">
    <source>
        <dbReference type="ARBA" id="ARBA00023237"/>
    </source>
</evidence>
<keyword evidence="15" id="KW-0675">Receptor</keyword>
<feature type="signal peptide" evidence="12">
    <location>
        <begin position="1"/>
        <end position="27"/>
    </location>
</feature>
<keyword evidence="2 10" id="KW-0813">Transport</keyword>
<keyword evidence="3 10" id="KW-1134">Transmembrane beta strand</keyword>
<evidence type="ECO:0000256" key="10">
    <source>
        <dbReference type="PROSITE-ProRule" id="PRU01360"/>
    </source>
</evidence>
<keyword evidence="8 10" id="KW-0472">Membrane</keyword>
<protein>
    <submittedName>
        <fullName evidence="15">TonB-dependent receptor domain-containing protein</fullName>
    </submittedName>
</protein>
<dbReference type="PANTHER" id="PTHR30069">
    <property type="entry name" value="TONB-DEPENDENT OUTER MEMBRANE RECEPTOR"/>
    <property type="match status" value="1"/>
</dbReference>
<dbReference type="Gene3D" id="2.170.130.10">
    <property type="entry name" value="TonB-dependent receptor, plug domain"/>
    <property type="match status" value="1"/>
</dbReference>
<evidence type="ECO:0000256" key="8">
    <source>
        <dbReference type="ARBA" id="ARBA00023136"/>
    </source>
</evidence>
<evidence type="ECO:0000256" key="1">
    <source>
        <dbReference type="ARBA" id="ARBA00004571"/>
    </source>
</evidence>
<dbReference type="InterPro" id="IPR000531">
    <property type="entry name" value="Beta-barrel_TonB"/>
</dbReference>
<evidence type="ECO:0000313" key="15">
    <source>
        <dbReference type="EMBL" id="MFC3151534.1"/>
    </source>
</evidence>
<feature type="domain" description="TonB-dependent receptor plug" evidence="14">
    <location>
        <begin position="47"/>
        <end position="153"/>
    </location>
</feature>
<evidence type="ECO:0000259" key="14">
    <source>
        <dbReference type="Pfam" id="PF07715"/>
    </source>
</evidence>
<evidence type="ECO:0000259" key="13">
    <source>
        <dbReference type="Pfam" id="PF00593"/>
    </source>
</evidence>
<evidence type="ECO:0000256" key="11">
    <source>
        <dbReference type="RuleBase" id="RU003357"/>
    </source>
</evidence>
<keyword evidence="6" id="KW-0406">Ion transport</keyword>
<name>A0ABV7HC87_9GAMM</name>
<dbReference type="Pfam" id="PF07715">
    <property type="entry name" value="Plug"/>
    <property type="match status" value="1"/>
</dbReference>
<evidence type="ECO:0000256" key="2">
    <source>
        <dbReference type="ARBA" id="ARBA00022448"/>
    </source>
</evidence>
<dbReference type="InterPro" id="IPR039426">
    <property type="entry name" value="TonB-dep_rcpt-like"/>
</dbReference>
<keyword evidence="4 10" id="KW-0812">Transmembrane</keyword>
<evidence type="ECO:0000256" key="12">
    <source>
        <dbReference type="SAM" id="SignalP"/>
    </source>
</evidence>
<organism evidence="15 16">
    <name type="scientific">Litoribrevibacter euphylliae</name>
    <dbReference type="NCBI Taxonomy" id="1834034"/>
    <lineage>
        <taxon>Bacteria</taxon>
        <taxon>Pseudomonadati</taxon>
        <taxon>Pseudomonadota</taxon>
        <taxon>Gammaproteobacteria</taxon>
        <taxon>Oceanospirillales</taxon>
        <taxon>Oceanospirillaceae</taxon>
        <taxon>Litoribrevibacter</taxon>
    </lineage>
</organism>
<dbReference type="SUPFAM" id="SSF56935">
    <property type="entry name" value="Porins"/>
    <property type="match status" value="1"/>
</dbReference>
<keyword evidence="5 12" id="KW-0732">Signal</keyword>
<feature type="domain" description="TonB-dependent receptor-like beta-barrel" evidence="13">
    <location>
        <begin position="186"/>
        <end position="588"/>
    </location>
</feature>
<evidence type="ECO:0000256" key="7">
    <source>
        <dbReference type="ARBA" id="ARBA00023077"/>
    </source>
</evidence>
<dbReference type="Gene3D" id="2.40.170.20">
    <property type="entry name" value="TonB-dependent receptor, beta-barrel domain"/>
    <property type="match status" value="1"/>
</dbReference>
<reference evidence="16" key="1">
    <citation type="journal article" date="2019" name="Int. J. Syst. Evol. Microbiol.">
        <title>The Global Catalogue of Microorganisms (GCM) 10K type strain sequencing project: providing services to taxonomists for standard genome sequencing and annotation.</title>
        <authorList>
            <consortium name="The Broad Institute Genomics Platform"/>
            <consortium name="The Broad Institute Genome Sequencing Center for Infectious Disease"/>
            <person name="Wu L."/>
            <person name="Ma J."/>
        </authorList>
    </citation>
    <scope>NUCLEOTIDE SEQUENCE [LARGE SCALE GENOMIC DNA]</scope>
    <source>
        <strain evidence="16">KCTC 52438</strain>
    </source>
</reference>
<keyword evidence="7 11" id="KW-0798">TonB box</keyword>
<dbReference type="PROSITE" id="PS52016">
    <property type="entry name" value="TONB_DEPENDENT_REC_3"/>
    <property type="match status" value="1"/>
</dbReference>